<organism evidence="1">
    <name type="scientific">Thermofilum pendens</name>
    <dbReference type="NCBI Taxonomy" id="2269"/>
    <lineage>
        <taxon>Archaea</taxon>
        <taxon>Thermoproteota</taxon>
        <taxon>Thermoprotei</taxon>
        <taxon>Thermofilales</taxon>
        <taxon>Thermofilaceae</taxon>
        <taxon>Thermofilum</taxon>
    </lineage>
</organism>
<accession>A0A7C4D2E0</accession>
<proteinExistence type="predicted"/>
<name>A0A7C4D2E0_THEPE</name>
<evidence type="ECO:0000313" key="1">
    <source>
        <dbReference type="EMBL" id="HGM46921.1"/>
    </source>
</evidence>
<reference evidence="1" key="1">
    <citation type="journal article" date="2020" name="mSystems">
        <title>Genome- and Community-Level Interaction Insights into Carbon Utilization and Element Cycling Functions of Hydrothermarchaeota in Hydrothermal Sediment.</title>
        <authorList>
            <person name="Zhou Z."/>
            <person name="Liu Y."/>
            <person name="Xu W."/>
            <person name="Pan J."/>
            <person name="Luo Z.H."/>
            <person name="Li M."/>
        </authorList>
    </citation>
    <scope>NUCLEOTIDE SEQUENCE</scope>
    <source>
        <strain evidence="1">SpSt-649</strain>
    </source>
</reference>
<comment type="caution">
    <text evidence="1">The sequence shown here is derived from an EMBL/GenBank/DDBJ whole genome shotgun (WGS) entry which is preliminary data.</text>
</comment>
<dbReference type="AlphaFoldDB" id="A0A7C4D2E0"/>
<gene>
    <name evidence="1" type="ORF">ENU21_04110</name>
</gene>
<sequence length="130" mass="14053">MGKSYPLYDWLPTQSWPGLIVSAKFTAEVERFNGTVLVLKLSASVPFTTAAGDQTVLAVTKRFTFYAGLYGFDQEVTISNAGKVAMESKVVWDRTIGYTFAVTGVIGARGGGRLASVGGFQRRPPAQPKR</sequence>
<protein>
    <submittedName>
        <fullName evidence="1">Uncharacterized protein</fullName>
    </submittedName>
</protein>
<dbReference type="EMBL" id="DTBQ01000112">
    <property type="protein sequence ID" value="HGM46921.1"/>
    <property type="molecule type" value="Genomic_DNA"/>
</dbReference>